<comment type="caution">
    <text evidence="1">The sequence shown here is derived from an EMBL/GenBank/DDBJ whole genome shotgun (WGS) entry which is preliminary data.</text>
</comment>
<sequence>MSLDEHYKNLKEKTEKIFRNTPQVFCPYFNEYITLNSDGFHHLQFSSRRERNKEEQSLKFSLLPLALIVLKKSGTIQEYRKILQLSGSKSNRDGLTLMKQVQYWGFVAIIGDNPIKIRVIVRRVGDGKKVFWSVMPALKLSNGKDNINRHLSSKGIENN</sequence>
<proteinExistence type="predicted"/>
<protein>
    <submittedName>
        <fullName evidence="1">Uncharacterized protein</fullName>
    </submittedName>
</protein>
<reference evidence="1 2" key="1">
    <citation type="journal article" date="2016" name="Nat. Commun.">
        <title>Thousands of microbial genomes shed light on interconnected biogeochemical processes in an aquifer system.</title>
        <authorList>
            <person name="Anantharaman K."/>
            <person name="Brown C.T."/>
            <person name="Hug L.A."/>
            <person name="Sharon I."/>
            <person name="Castelle C.J."/>
            <person name="Probst A.J."/>
            <person name="Thomas B.C."/>
            <person name="Singh A."/>
            <person name="Wilkins M.J."/>
            <person name="Karaoz U."/>
            <person name="Brodie E.L."/>
            <person name="Williams K.H."/>
            <person name="Hubbard S.S."/>
            <person name="Banfield J.F."/>
        </authorList>
    </citation>
    <scope>NUCLEOTIDE SEQUENCE [LARGE SCALE GENOMIC DNA]</scope>
</reference>
<gene>
    <name evidence="1" type="ORF">A2390_00955</name>
</gene>
<dbReference type="EMBL" id="MHLE01000011">
    <property type="protein sequence ID" value="OGZ03018.1"/>
    <property type="molecule type" value="Genomic_DNA"/>
</dbReference>
<evidence type="ECO:0000313" key="2">
    <source>
        <dbReference type="Proteomes" id="UP000178599"/>
    </source>
</evidence>
<dbReference type="AlphaFoldDB" id="A0A1G2CRG0"/>
<dbReference type="Proteomes" id="UP000178599">
    <property type="component" value="Unassembled WGS sequence"/>
</dbReference>
<accession>A0A1G2CRG0</accession>
<organism evidence="1 2">
    <name type="scientific">Candidatus Liptonbacteria bacterium RIFOXYB1_FULL_36_10</name>
    <dbReference type="NCBI Taxonomy" id="1798654"/>
    <lineage>
        <taxon>Bacteria</taxon>
        <taxon>Candidatus Liptoniibacteriota</taxon>
    </lineage>
</organism>
<name>A0A1G2CRG0_9BACT</name>
<evidence type="ECO:0000313" key="1">
    <source>
        <dbReference type="EMBL" id="OGZ03018.1"/>
    </source>
</evidence>